<dbReference type="KEGG" id="nfn:NFRAN_1092"/>
<organism evidence="1 2">
    <name type="scientific">Candidatus Nitrosocosmicus franklandianus</name>
    <dbReference type="NCBI Taxonomy" id="1798806"/>
    <lineage>
        <taxon>Archaea</taxon>
        <taxon>Nitrososphaerota</taxon>
        <taxon>Nitrososphaeria</taxon>
        <taxon>Nitrososphaerales</taxon>
        <taxon>Nitrososphaeraceae</taxon>
        <taxon>Candidatus Nitrosocosmicus</taxon>
    </lineage>
</organism>
<name>A0A484IEL6_9ARCH</name>
<protein>
    <submittedName>
        <fullName evidence="1">Uncharacterized protein</fullName>
    </submittedName>
</protein>
<gene>
    <name evidence="1" type="ORF">NFRAN_1092</name>
</gene>
<proteinExistence type="predicted"/>
<dbReference type="EMBL" id="LR216287">
    <property type="protein sequence ID" value="VFJ13414.1"/>
    <property type="molecule type" value="Genomic_DNA"/>
</dbReference>
<accession>A0A484IEL6</accession>
<dbReference type="AlphaFoldDB" id="A0A484IEL6"/>
<dbReference type="Proteomes" id="UP000294299">
    <property type="component" value="Chromosome NFRAN"/>
</dbReference>
<keyword evidence="2" id="KW-1185">Reference proteome</keyword>
<evidence type="ECO:0000313" key="1">
    <source>
        <dbReference type="EMBL" id="VFJ13414.1"/>
    </source>
</evidence>
<evidence type="ECO:0000313" key="2">
    <source>
        <dbReference type="Proteomes" id="UP000294299"/>
    </source>
</evidence>
<sequence length="47" mass="5475">MLKPFGIVCSCIYTYSIFETVIQKLRIDMSLGIKILDLISLFKKPFF</sequence>
<reference evidence="1 2" key="1">
    <citation type="submission" date="2019-02" db="EMBL/GenBank/DDBJ databases">
        <authorList>
            <person name="Lehtovirta-Morley E L."/>
        </authorList>
    </citation>
    <scope>NUCLEOTIDE SEQUENCE [LARGE SCALE GENOMIC DNA]</scope>
    <source>
        <strain evidence="1">NFRAN1</strain>
    </source>
</reference>